<evidence type="ECO:0000259" key="2">
    <source>
        <dbReference type="PROSITE" id="PS50234"/>
    </source>
</evidence>
<sequence length="465" mass="49505">MPSTRSEPMSDTPHALNADTHPRVQLSAVRSALQAGHSNVLEVLVRVQGPEVAATAVGAPPAHALARALAIALDASGSMEGRPLAEAKRCAEWLVGRLRPHDRLAVVCFEQSAQLIWPAVEVGNGRAVVQAIRSIETGGATALHDGWHEAATALQGCDVPGLRRVILLSDGEANQGECDPGVIAQHCARWAAQGVSTSTYGLGESFNEELMVAMAREGRGSQYYGHTADDLMLPFEQELQLIDARCMGDVRLSYRVPQGVQVAVLNDLPRHDGVLRLPDVAHGAEAWALLRLTVPAELLPAVGQGLSVLQVTVSGRGAAGDTVLLAPAPLVLPVKAAADWAQCPPDELVQRRLTEVAAAQALERMREAANRGDAAAVQELLRAARAEFGHSDWVQAILASMQQLADREGDVRALSKEMKYSAATLMTRVRASDEQMCLSGGLAEEAVPKFLRRSGLQGRQGQQVA</sequence>
<dbReference type="InterPro" id="IPR002035">
    <property type="entry name" value="VWF_A"/>
</dbReference>
<comment type="caution">
    <text evidence="3">The sequence shown here is derived from an EMBL/GenBank/DDBJ whole genome shotgun (WGS) entry which is preliminary data.</text>
</comment>
<accession>A0A4V2JG28</accession>
<dbReference type="Gene3D" id="3.40.50.410">
    <property type="entry name" value="von Willebrand factor, type A domain"/>
    <property type="match status" value="1"/>
</dbReference>
<dbReference type="SMART" id="SM00327">
    <property type="entry name" value="VWA"/>
    <property type="match status" value="1"/>
</dbReference>
<dbReference type="PANTHER" id="PTHR10579">
    <property type="entry name" value="CALCIUM-ACTIVATED CHLORIDE CHANNEL REGULATOR"/>
    <property type="match status" value="1"/>
</dbReference>
<dbReference type="AlphaFoldDB" id="A0A4V2JG28"/>
<name>A0A4V2JG28_9BURK</name>
<evidence type="ECO:0000256" key="1">
    <source>
        <dbReference type="SAM" id="MobiDB-lite"/>
    </source>
</evidence>
<organism evidence="3 4">
    <name type="scientific">Aquabacterium lacunae</name>
    <dbReference type="NCBI Taxonomy" id="2528630"/>
    <lineage>
        <taxon>Bacteria</taxon>
        <taxon>Pseudomonadati</taxon>
        <taxon>Pseudomonadota</taxon>
        <taxon>Betaproteobacteria</taxon>
        <taxon>Burkholderiales</taxon>
        <taxon>Aquabacterium</taxon>
    </lineage>
</organism>
<evidence type="ECO:0000313" key="3">
    <source>
        <dbReference type="EMBL" id="TBO34476.1"/>
    </source>
</evidence>
<protein>
    <submittedName>
        <fullName evidence="3">VWA domain-containing protein</fullName>
    </submittedName>
</protein>
<proteinExistence type="predicted"/>
<dbReference type="Pfam" id="PF00092">
    <property type="entry name" value="VWA"/>
    <property type="match status" value="1"/>
</dbReference>
<keyword evidence="4" id="KW-1185">Reference proteome</keyword>
<dbReference type="InterPro" id="IPR051266">
    <property type="entry name" value="CLCR"/>
</dbReference>
<dbReference type="Proteomes" id="UP000292120">
    <property type="component" value="Unassembled WGS sequence"/>
</dbReference>
<feature type="region of interest" description="Disordered" evidence="1">
    <location>
        <begin position="1"/>
        <end position="20"/>
    </location>
</feature>
<dbReference type="InterPro" id="IPR036465">
    <property type="entry name" value="vWFA_dom_sf"/>
</dbReference>
<dbReference type="OrthoDB" id="9781333at2"/>
<dbReference type="PROSITE" id="PS50234">
    <property type="entry name" value="VWFA"/>
    <property type="match status" value="1"/>
</dbReference>
<dbReference type="SUPFAM" id="SSF53300">
    <property type="entry name" value="vWA-like"/>
    <property type="match status" value="1"/>
</dbReference>
<dbReference type="EMBL" id="SIXI01000001">
    <property type="protein sequence ID" value="TBO34476.1"/>
    <property type="molecule type" value="Genomic_DNA"/>
</dbReference>
<dbReference type="PANTHER" id="PTHR10579:SF43">
    <property type="entry name" value="ZINC FINGER (C3HC4-TYPE RING FINGER) FAMILY PROTEIN"/>
    <property type="match status" value="1"/>
</dbReference>
<evidence type="ECO:0000313" key="4">
    <source>
        <dbReference type="Proteomes" id="UP000292120"/>
    </source>
</evidence>
<gene>
    <name evidence="3" type="ORF">EYS42_03440</name>
</gene>
<feature type="domain" description="VWFA" evidence="2">
    <location>
        <begin position="68"/>
        <end position="242"/>
    </location>
</feature>
<reference evidence="3 4" key="1">
    <citation type="submission" date="2019-02" db="EMBL/GenBank/DDBJ databases">
        <title>Aquabacterium sp. strain KMB7.</title>
        <authorList>
            <person name="Chen W.-M."/>
        </authorList>
    </citation>
    <scope>NUCLEOTIDE SEQUENCE [LARGE SCALE GENOMIC DNA]</scope>
    <source>
        <strain evidence="3 4">KMB7</strain>
    </source>
</reference>